<dbReference type="SUPFAM" id="SSF52972">
    <property type="entry name" value="ITPase-like"/>
    <property type="match status" value="1"/>
</dbReference>
<comment type="cofactor">
    <cofactor evidence="1 3">
        <name>a divalent metal cation</name>
        <dbReference type="ChEBI" id="CHEBI:60240"/>
    </cofactor>
</comment>
<dbReference type="HAMAP" id="MF_00528">
    <property type="entry name" value="Maf"/>
    <property type="match status" value="1"/>
</dbReference>
<name>A0A554JA88_9BACT</name>
<organism evidence="4 5">
    <name type="scientific">Candidatus Doudnabacteria bacterium Gr01-1014_77</name>
    <dbReference type="NCBI Taxonomy" id="2017133"/>
    <lineage>
        <taxon>Bacteria</taxon>
        <taxon>Candidatus Doudnaibacteriota</taxon>
    </lineage>
</organism>
<comment type="subcellular location">
    <subcellularLocation>
        <location evidence="3">Cytoplasm</location>
    </subcellularLocation>
</comment>
<keyword evidence="2 3" id="KW-0378">Hydrolase</keyword>
<keyword evidence="3" id="KW-0546">Nucleotide metabolism</keyword>
<gene>
    <name evidence="4" type="ORF">G01um101477_556</name>
</gene>
<dbReference type="Proteomes" id="UP000319613">
    <property type="component" value="Unassembled WGS sequence"/>
</dbReference>
<evidence type="ECO:0000313" key="4">
    <source>
        <dbReference type="EMBL" id="TSC65257.1"/>
    </source>
</evidence>
<keyword evidence="3" id="KW-0963">Cytoplasm</keyword>
<dbReference type="EC" id="3.6.1.9" evidence="3"/>
<comment type="caution">
    <text evidence="3">Lacks conserved residue(s) required for the propagation of feature annotation.</text>
</comment>
<accession>A0A554JA88</accession>
<dbReference type="PANTHER" id="PTHR43213">
    <property type="entry name" value="BIFUNCTIONAL DTTP/UTP PYROPHOSPHATASE/METHYLTRANSFERASE PROTEIN-RELATED"/>
    <property type="match status" value="1"/>
</dbReference>
<dbReference type="Pfam" id="PF02545">
    <property type="entry name" value="Maf"/>
    <property type="match status" value="1"/>
</dbReference>
<dbReference type="AlphaFoldDB" id="A0A554JA88"/>
<evidence type="ECO:0000256" key="3">
    <source>
        <dbReference type="HAMAP-Rule" id="MF_00528"/>
    </source>
</evidence>
<dbReference type="GO" id="GO:0009117">
    <property type="term" value="P:nucleotide metabolic process"/>
    <property type="evidence" value="ECO:0007669"/>
    <property type="project" value="UniProtKB-KW"/>
</dbReference>
<dbReference type="InterPro" id="IPR029001">
    <property type="entry name" value="ITPase-like_fam"/>
</dbReference>
<dbReference type="EMBL" id="VMFF01000056">
    <property type="protein sequence ID" value="TSC65257.1"/>
    <property type="molecule type" value="Genomic_DNA"/>
</dbReference>
<comment type="caution">
    <text evidence="4">The sequence shown here is derived from an EMBL/GenBank/DDBJ whole genome shotgun (WGS) entry which is preliminary data.</text>
</comment>
<comment type="catalytic activity">
    <reaction evidence="3">
        <text>a 2'-deoxyribonucleoside 5'-triphosphate + H2O = a 2'-deoxyribonucleoside 5'-phosphate + diphosphate + H(+)</text>
        <dbReference type="Rhea" id="RHEA:44644"/>
        <dbReference type="ChEBI" id="CHEBI:15377"/>
        <dbReference type="ChEBI" id="CHEBI:15378"/>
        <dbReference type="ChEBI" id="CHEBI:33019"/>
        <dbReference type="ChEBI" id="CHEBI:61560"/>
        <dbReference type="ChEBI" id="CHEBI:65317"/>
        <dbReference type="EC" id="3.6.1.9"/>
    </reaction>
</comment>
<reference evidence="4 5" key="1">
    <citation type="submission" date="2017-07" db="EMBL/GenBank/DDBJ databases">
        <title>Mechanisms for carbon and nitrogen cycling indicate functional differentiation within the Candidate Phyla Radiation.</title>
        <authorList>
            <person name="Danczak R.E."/>
            <person name="Johnston M.D."/>
            <person name="Kenah C."/>
            <person name="Slattery M."/>
            <person name="Wrighton K.C."/>
            <person name="Wilkins M.J."/>
        </authorList>
    </citation>
    <scope>NUCLEOTIDE SEQUENCE [LARGE SCALE GENOMIC DNA]</scope>
    <source>
        <strain evidence="4">Gr01-1014_77</strain>
    </source>
</reference>
<comment type="catalytic activity">
    <reaction evidence="3">
        <text>a ribonucleoside 5'-triphosphate + H2O = a ribonucleoside 5'-phosphate + diphosphate + H(+)</text>
        <dbReference type="Rhea" id="RHEA:23996"/>
        <dbReference type="ChEBI" id="CHEBI:15377"/>
        <dbReference type="ChEBI" id="CHEBI:15378"/>
        <dbReference type="ChEBI" id="CHEBI:33019"/>
        <dbReference type="ChEBI" id="CHEBI:58043"/>
        <dbReference type="ChEBI" id="CHEBI:61557"/>
        <dbReference type="EC" id="3.6.1.9"/>
    </reaction>
</comment>
<dbReference type="PANTHER" id="PTHR43213:SF5">
    <property type="entry name" value="BIFUNCTIONAL DTTP_UTP PYROPHOSPHATASE_METHYLTRANSFERASE PROTEIN-RELATED"/>
    <property type="match status" value="1"/>
</dbReference>
<comment type="function">
    <text evidence="3">Nucleoside triphosphate pyrophosphatase. May have a dual role in cell division arrest and in preventing the incorporation of modified nucleotides into cellular nucleic acids.</text>
</comment>
<sequence>MQKVILATGSKQRQNLFSALSIPFEIQTADIDEKAIRDPDLKVQVAKIARAKAEEVAKKHQGIIIAADTFAVCGGEVLEKPKDLDEASKMLKQQQGKEVFMYTGLCYIDREHNIDFSEVSITKLKMRQLDDYEIEAYVNNTPVTTWAGAFALSYPYGANLVEYMEGSLTSVGGLPTELLIPLLKKSGLKPVATAS</sequence>
<dbReference type="Gene3D" id="3.90.950.10">
    <property type="match status" value="1"/>
</dbReference>
<dbReference type="GO" id="GO:0005737">
    <property type="term" value="C:cytoplasm"/>
    <property type="evidence" value="ECO:0007669"/>
    <property type="project" value="UniProtKB-SubCell"/>
</dbReference>
<dbReference type="PIRSF" id="PIRSF006305">
    <property type="entry name" value="Maf"/>
    <property type="match status" value="1"/>
</dbReference>
<protein>
    <recommendedName>
        <fullName evidence="3">Nucleoside triphosphate pyrophosphatase</fullName>
        <ecNumber evidence="3">3.6.1.9</ecNumber>
    </recommendedName>
    <alternativeName>
        <fullName evidence="3">Nucleotide pyrophosphatase</fullName>
        <shortName evidence="3">Nucleotide PPase</shortName>
    </alternativeName>
</protein>
<feature type="active site" description="Proton acceptor" evidence="3">
    <location>
        <position position="68"/>
    </location>
</feature>
<dbReference type="InterPro" id="IPR003697">
    <property type="entry name" value="Maf-like"/>
</dbReference>
<comment type="similarity">
    <text evidence="3">Belongs to the Maf family.</text>
</comment>
<evidence type="ECO:0000313" key="5">
    <source>
        <dbReference type="Proteomes" id="UP000319613"/>
    </source>
</evidence>
<proteinExistence type="inferred from homology"/>
<dbReference type="NCBIfam" id="TIGR00172">
    <property type="entry name" value="maf"/>
    <property type="match status" value="1"/>
</dbReference>
<dbReference type="CDD" id="cd00555">
    <property type="entry name" value="Maf"/>
    <property type="match status" value="1"/>
</dbReference>
<dbReference type="GO" id="GO:0047429">
    <property type="term" value="F:nucleoside triphosphate diphosphatase activity"/>
    <property type="evidence" value="ECO:0007669"/>
    <property type="project" value="UniProtKB-EC"/>
</dbReference>
<evidence type="ECO:0000256" key="1">
    <source>
        <dbReference type="ARBA" id="ARBA00001968"/>
    </source>
</evidence>
<evidence type="ECO:0000256" key="2">
    <source>
        <dbReference type="ARBA" id="ARBA00022801"/>
    </source>
</evidence>